<dbReference type="SUPFAM" id="SSF50630">
    <property type="entry name" value="Acid proteases"/>
    <property type="match status" value="1"/>
</dbReference>
<evidence type="ECO:0000256" key="4">
    <source>
        <dbReference type="ARBA" id="ARBA00022750"/>
    </source>
</evidence>
<evidence type="ECO:0000259" key="8">
    <source>
        <dbReference type="PROSITE" id="PS51767"/>
    </source>
</evidence>
<feature type="active site" evidence="6">
    <location>
        <position position="162"/>
    </location>
</feature>
<feature type="active site" evidence="6">
    <location>
        <position position="373"/>
    </location>
</feature>
<dbReference type="AlphaFoldDB" id="A0A176VKV3"/>
<name>A0A176VKV3_MARPO</name>
<dbReference type="FunFam" id="2.40.70.10:FF:000016">
    <property type="entry name" value="Probable aspartic protease At2g35615"/>
    <property type="match status" value="1"/>
</dbReference>
<evidence type="ECO:0000256" key="1">
    <source>
        <dbReference type="ARBA" id="ARBA00007447"/>
    </source>
</evidence>
<evidence type="ECO:0000256" key="2">
    <source>
        <dbReference type="ARBA" id="ARBA00022670"/>
    </source>
</evidence>
<comment type="caution">
    <text evidence="9">The sequence shown here is derived from an EMBL/GenBank/DDBJ whole genome shotgun (WGS) entry which is preliminary data.</text>
</comment>
<dbReference type="InterPro" id="IPR032799">
    <property type="entry name" value="TAXi_C"/>
</dbReference>
<feature type="domain" description="Peptidase A1" evidence="8">
    <location>
        <begin position="144"/>
        <end position="487"/>
    </location>
</feature>
<keyword evidence="5 7" id="KW-0378">Hydrolase</keyword>
<dbReference type="PANTHER" id="PTHR47967:SF128">
    <property type="entry name" value="ASPARTIC PROTEINASE CDR1-LIKE"/>
    <property type="match status" value="1"/>
</dbReference>
<protein>
    <recommendedName>
        <fullName evidence="8">Peptidase A1 domain-containing protein</fullName>
    </recommendedName>
</protein>
<dbReference type="Gene3D" id="2.40.70.10">
    <property type="entry name" value="Acid Proteases"/>
    <property type="match status" value="2"/>
</dbReference>
<dbReference type="InterPro" id="IPR021109">
    <property type="entry name" value="Peptidase_aspartic_dom_sf"/>
</dbReference>
<evidence type="ECO:0000313" key="9">
    <source>
        <dbReference type="EMBL" id="OAE20396.1"/>
    </source>
</evidence>
<dbReference type="InterPro" id="IPR032861">
    <property type="entry name" value="TAXi_N"/>
</dbReference>
<dbReference type="InterPro" id="IPR001969">
    <property type="entry name" value="Aspartic_peptidase_AS"/>
</dbReference>
<dbReference type="PROSITE" id="PS51767">
    <property type="entry name" value="PEPTIDASE_A1"/>
    <property type="match status" value="1"/>
</dbReference>
<comment type="similarity">
    <text evidence="1 7">Belongs to the peptidase A1 family.</text>
</comment>
<dbReference type="PRINTS" id="PR00792">
    <property type="entry name" value="PEPSIN"/>
</dbReference>
<dbReference type="Pfam" id="PF14541">
    <property type="entry name" value="TAXi_C"/>
    <property type="match status" value="1"/>
</dbReference>
<dbReference type="PROSITE" id="PS00141">
    <property type="entry name" value="ASP_PROTEASE"/>
    <property type="match status" value="1"/>
</dbReference>
<dbReference type="GO" id="GO:0004190">
    <property type="term" value="F:aspartic-type endopeptidase activity"/>
    <property type="evidence" value="ECO:0007669"/>
    <property type="project" value="UniProtKB-KW"/>
</dbReference>
<proteinExistence type="inferred from homology"/>
<keyword evidence="4 7" id="KW-0064">Aspartyl protease</keyword>
<sequence>MNHLRVHASLAAELRAVTSTVSSCGSATRMTSLRILNALKPMMALLAAVLLLQAAPSRSGKTEGVLAELKHLDHHEDSPLHKADATFAERLHNAVKRSNARIAGFQNIIARGVSPRGADFDPTSEEWSRGSSFESPVSSSPGSYFMTISLGSPPQTKTVIVDTGSDLVWLQCAPCTQCFQQSNPVFDPKSSSSYKRIRFYSSWCSELPLRYYDGGFCTYRYGYGDGSTTEGDLATDTLTLTTTEGSKHAVPEFTFGCGDKNRGTFAGADGLVGLGRGALSFNEQIRPLIGSQFSYCLVELSAPATSVLLLGGASTTVGNGLNVKFTPLMRNPVADTFYYVKLNGVKVNNQVVGGIPAGAFTLKRSGSGGVILDSGRTLTYLIRSAYDPILLRLRSLIQYPVLDSSHLGLDLCYDLSGMSRPVFPSVTLEFQGVDLVLPADNLFVRVDDRGTTCLALAGTTDLSIIGNIQQQNHYFLYDVENERVGIAAVGSCAKLASKSITHPAGKNDREEFWEEL</sequence>
<dbReference type="GO" id="GO:0005576">
    <property type="term" value="C:extracellular region"/>
    <property type="evidence" value="ECO:0007669"/>
    <property type="project" value="TreeGrafter"/>
</dbReference>
<dbReference type="InterPro" id="IPR051708">
    <property type="entry name" value="Plant_Aspart_Prot_A1"/>
</dbReference>
<dbReference type="Proteomes" id="UP000077202">
    <property type="component" value="Unassembled WGS sequence"/>
</dbReference>
<keyword evidence="2 7" id="KW-0645">Protease</keyword>
<dbReference type="Pfam" id="PF14543">
    <property type="entry name" value="TAXi_N"/>
    <property type="match status" value="1"/>
</dbReference>
<accession>A0A176VKV3</accession>
<gene>
    <name evidence="9" type="ORF">AXG93_3932s1210</name>
</gene>
<dbReference type="InterPro" id="IPR033121">
    <property type="entry name" value="PEPTIDASE_A1"/>
</dbReference>
<dbReference type="PANTHER" id="PTHR47967">
    <property type="entry name" value="OS07G0603500 PROTEIN-RELATED"/>
    <property type="match status" value="1"/>
</dbReference>
<reference evidence="9" key="1">
    <citation type="submission" date="2016-03" db="EMBL/GenBank/DDBJ databases">
        <title>Mechanisms controlling the formation of the plant cell surface in tip-growing cells are functionally conserved among land plants.</title>
        <authorList>
            <person name="Honkanen S."/>
            <person name="Jones V.A."/>
            <person name="Morieri G."/>
            <person name="Champion C."/>
            <person name="Hetherington A.J."/>
            <person name="Kelly S."/>
            <person name="Saint-Marcoux D."/>
            <person name="Proust H."/>
            <person name="Prescott H."/>
            <person name="Dolan L."/>
        </authorList>
    </citation>
    <scope>NUCLEOTIDE SEQUENCE [LARGE SCALE GENOMIC DNA]</scope>
    <source>
        <tissue evidence="9">Whole gametophyte</tissue>
    </source>
</reference>
<evidence type="ECO:0000256" key="3">
    <source>
        <dbReference type="ARBA" id="ARBA00022729"/>
    </source>
</evidence>
<keyword evidence="3" id="KW-0732">Signal</keyword>
<evidence type="ECO:0000313" key="10">
    <source>
        <dbReference type="Proteomes" id="UP000077202"/>
    </source>
</evidence>
<keyword evidence="10" id="KW-1185">Reference proteome</keyword>
<evidence type="ECO:0000256" key="5">
    <source>
        <dbReference type="ARBA" id="ARBA00022801"/>
    </source>
</evidence>
<evidence type="ECO:0000256" key="6">
    <source>
        <dbReference type="PIRSR" id="PIRSR601461-1"/>
    </source>
</evidence>
<dbReference type="EMBL" id="LVLJ01003622">
    <property type="protein sequence ID" value="OAE20396.1"/>
    <property type="molecule type" value="Genomic_DNA"/>
</dbReference>
<organism evidence="9 10">
    <name type="scientific">Marchantia polymorpha subsp. ruderalis</name>
    <dbReference type="NCBI Taxonomy" id="1480154"/>
    <lineage>
        <taxon>Eukaryota</taxon>
        <taxon>Viridiplantae</taxon>
        <taxon>Streptophyta</taxon>
        <taxon>Embryophyta</taxon>
        <taxon>Marchantiophyta</taxon>
        <taxon>Marchantiopsida</taxon>
        <taxon>Marchantiidae</taxon>
        <taxon>Marchantiales</taxon>
        <taxon>Marchantiaceae</taxon>
        <taxon>Marchantia</taxon>
    </lineage>
</organism>
<dbReference type="InterPro" id="IPR001461">
    <property type="entry name" value="Aspartic_peptidase_A1"/>
</dbReference>
<dbReference type="GO" id="GO:0006508">
    <property type="term" value="P:proteolysis"/>
    <property type="evidence" value="ECO:0007669"/>
    <property type="project" value="UniProtKB-KW"/>
</dbReference>
<evidence type="ECO:0000256" key="7">
    <source>
        <dbReference type="RuleBase" id="RU000454"/>
    </source>
</evidence>